<dbReference type="RefSeq" id="XP_045142862.1">
    <property type="nucleotide sequence ID" value="XM_045286927.1"/>
</dbReference>
<accession>A0AC55CTP0</accession>
<keyword evidence="2" id="KW-0176">Collagen</keyword>
<reference evidence="2" key="1">
    <citation type="submission" date="2025-08" db="UniProtKB">
        <authorList>
            <consortium name="RefSeq"/>
        </authorList>
    </citation>
    <scope>IDENTIFICATION</scope>
</reference>
<keyword evidence="1" id="KW-1185">Reference proteome</keyword>
<sequence length="211" mass="22632">MDQYGIPQVSGFQFDLQWAVIYCDARHAELETCCDIPSGPCRVTIVTEPPPTPQLPPTAGSEQIGYLKTINCSCPAGEKGEKGFAGPVGLPGPKGDMGMPGLTGAPGSRGEKGDSGRGPFVQGEKGEKGSLGLPGPPGRDGSKGMRIDVFATYRTLAYNPTMHIDSRPAGRVSHETDWAHLVLLVRQDPRERRELQDPEVTRAHLGSQENR</sequence>
<organism evidence="1 2">
    <name type="scientific">Echinops telfairi</name>
    <name type="common">Lesser hedgehog tenrec</name>
    <dbReference type="NCBI Taxonomy" id="9371"/>
    <lineage>
        <taxon>Eukaryota</taxon>
        <taxon>Metazoa</taxon>
        <taxon>Chordata</taxon>
        <taxon>Craniata</taxon>
        <taxon>Vertebrata</taxon>
        <taxon>Euteleostomi</taxon>
        <taxon>Mammalia</taxon>
        <taxon>Eutheria</taxon>
        <taxon>Afrotheria</taxon>
        <taxon>Tenrecidae</taxon>
        <taxon>Tenrecinae</taxon>
        <taxon>Echinops</taxon>
    </lineage>
</organism>
<dbReference type="Proteomes" id="UP000694863">
    <property type="component" value="Unplaced"/>
</dbReference>
<proteinExistence type="predicted"/>
<gene>
    <name evidence="2" type="primary">COL22A1</name>
</gene>
<evidence type="ECO:0000313" key="1">
    <source>
        <dbReference type="Proteomes" id="UP000694863"/>
    </source>
</evidence>
<evidence type="ECO:0000313" key="2">
    <source>
        <dbReference type="RefSeq" id="XP_045142862.1"/>
    </source>
</evidence>
<protein>
    <submittedName>
        <fullName evidence="2">Collagen alpha-1(XXII) chain</fullName>
    </submittedName>
</protein>
<name>A0AC55CTP0_ECHTE</name>